<dbReference type="InterPro" id="IPR010343">
    <property type="entry name" value="ArAE_1"/>
</dbReference>
<evidence type="ECO:0000256" key="5">
    <source>
        <dbReference type="ARBA" id="ARBA00023136"/>
    </source>
</evidence>
<protein>
    <submittedName>
        <fullName evidence="8">Uncharacterized membrane protein YgaE, UPF0421/DUF939 family</fullName>
    </submittedName>
</protein>
<feature type="transmembrane region" description="Helical" evidence="6">
    <location>
        <begin position="55"/>
        <end position="75"/>
    </location>
</feature>
<proteinExistence type="predicted"/>
<accession>A0A1H9PDW1</accession>
<keyword evidence="4 6" id="KW-1133">Transmembrane helix</keyword>
<evidence type="ECO:0000259" key="7">
    <source>
        <dbReference type="Pfam" id="PF11728"/>
    </source>
</evidence>
<dbReference type="PANTHER" id="PTHR40064">
    <property type="entry name" value="MEMBRANE PROTEIN-RELATED"/>
    <property type="match status" value="1"/>
</dbReference>
<feature type="transmembrane region" description="Helical" evidence="6">
    <location>
        <begin position="82"/>
        <end position="108"/>
    </location>
</feature>
<comment type="subcellular location">
    <subcellularLocation>
        <location evidence="1">Cell membrane</location>
        <topology evidence="1">Multi-pass membrane protein</topology>
    </subcellularLocation>
</comment>
<name>A0A1H9PDW1_9BACI</name>
<keyword evidence="5 6" id="KW-0472">Membrane</keyword>
<dbReference type="OrthoDB" id="357521at2"/>
<feature type="domain" description="Putative aromatic acid exporter C-terminal" evidence="7">
    <location>
        <begin position="146"/>
        <end position="310"/>
    </location>
</feature>
<evidence type="ECO:0000313" key="8">
    <source>
        <dbReference type="EMBL" id="SER46342.1"/>
    </source>
</evidence>
<evidence type="ECO:0000256" key="4">
    <source>
        <dbReference type="ARBA" id="ARBA00022989"/>
    </source>
</evidence>
<evidence type="ECO:0000256" key="1">
    <source>
        <dbReference type="ARBA" id="ARBA00004651"/>
    </source>
</evidence>
<dbReference type="STRING" id="1464123.SAMN05444126_101174"/>
<sequence>MFRIGYRTLKTAIGAGIAVAIAQMLELEFFASAGILTILCIQKTRKKTISNSGERFFACIVGIAYSIVLFELIGYHPFSIMLLILLFIPTTLILNIQSGIVTSAVIIFHIYTLGFVNLEVIVNELALITIGIGTAFVMNLYMPGKEKALHRMQDDLEQVYRRIFQEFAKYVRHGDTSWDGQEITQAEELLKKAKNTAIQNLEDHLLRYEDLYYHYFKMREKQLDIIEQMMPLLTSINKHVEQADMLADFMDELAEGVHSKNTAYVYINKLNDLKETFREMPLPKTREEFEARSSLVQLVRELEQYLEIKRQFRTKKEYKAFE</sequence>
<keyword evidence="3 6" id="KW-0812">Transmembrane</keyword>
<keyword evidence="2" id="KW-1003">Cell membrane</keyword>
<evidence type="ECO:0000256" key="6">
    <source>
        <dbReference type="SAM" id="Phobius"/>
    </source>
</evidence>
<dbReference type="RefSeq" id="WP_093071637.1">
    <property type="nucleotide sequence ID" value="NZ_FOGV01000001.1"/>
</dbReference>
<dbReference type="Proteomes" id="UP000199318">
    <property type="component" value="Unassembled WGS sequence"/>
</dbReference>
<dbReference type="AlphaFoldDB" id="A0A1H9PDW1"/>
<feature type="transmembrane region" description="Helical" evidence="6">
    <location>
        <begin position="12"/>
        <end position="35"/>
    </location>
</feature>
<dbReference type="Gene3D" id="1.20.120.940">
    <property type="entry name" value="Putative aromatic acid exporter, C-terminal domain"/>
    <property type="match status" value="1"/>
</dbReference>
<evidence type="ECO:0000313" key="9">
    <source>
        <dbReference type="Proteomes" id="UP000199318"/>
    </source>
</evidence>
<dbReference type="Pfam" id="PF06081">
    <property type="entry name" value="ArAE_1"/>
    <property type="match status" value="1"/>
</dbReference>
<keyword evidence="9" id="KW-1185">Reference proteome</keyword>
<dbReference type="EMBL" id="FOGV01000001">
    <property type="protein sequence ID" value="SER46342.1"/>
    <property type="molecule type" value="Genomic_DNA"/>
</dbReference>
<dbReference type="InterPro" id="IPR052984">
    <property type="entry name" value="UPF0421"/>
</dbReference>
<organism evidence="8 9">
    <name type="scientific">Salisediminibacterium halotolerans</name>
    <dbReference type="NCBI Taxonomy" id="517425"/>
    <lineage>
        <taxon>Bacteria</taxon>
        <taxon>Bacillati</taxon>
        <taxon>Bacillota</taxon>
        <taxon>Bacilli</taxon>
        <taxon>Bacillales</taxon>
        <taxon>Bacillaceae</taxon>
        <taxon>Salisediminibacterium</taxon>
    </lineage>
</organism>
<evidence type="ECO:0000256" key="3">
    <source>
        <dbReference type="ARBA" id="ARBA00022692"/>
    </source>
</evidence>
<dbReference type="InterPro" id="IPR021062">
    <property type="entry name" value="ArAE_1_C"/>
</dbReference>
<dbReference type="InterPro" id="IPR038323">
    <property type="entry name" value="ArAE_1_C_sf"/>
</dbReference>
<gene>
    <name evidence="8" type="ORF">SAMN05444126_101174</name>
</gene>
<evidence type="ECO:0000256" key="2">
    <source>
        <dbReference type="ARBA" id="ARBA00022475"/>
    </source>
</evidence>
<feature type="transmembrane region" description="Helical" evidence="6">
    <location>
        <begin position="120"/>
        <end position="142"/>
    </location>
</feature>
<dbReference type="Pfam" id="PF11728">
    <property type="entry name" value="ArAE_1_C"/>
    <property type="match status" value="1"/>
</dbReference>
<comment type="caution">
    <text evidence="8">The sequence shown here is derived from an EMBL/GenBank/DDBJ whole genome shotgun (WGS) entry which is preliminary data.</text>
</comment>
<dbReference type="GO" id="GO:0005886">
    <property type="term" value="C:plasma membrane"/>
    <property type="evidence" value="ECO:0007669"/>
    <property type="project" value="UniProtKB-SubCell"/>
</dbReference>
<reference evidence="9" key="1">
    <citation type="submission" date="2016-10" db="EMBL/GenBank/DDBJ databases">
        <authorList>
            <person name="de Groot N.N."/>
        </authorList>
    </citation>
    <scope>NUCLEOTIDE SEQUENCE [LARGE SCALE GENOMIC DNA]</scope>
    <source>
        <strain evidence="9">10nlg</strain>
    </source>
</reference>
<dbReference type="PANTHER" id="PTHR40064:SF1">
    <property type="entry name" value="MEMBRANE PROTEIN"/>
    <property type="match status" value="1"/>
</dbReference>